<reference evidence="1" key="1">
    <citation type="submission" date="2021-06" db="EMBL/GenBank/DDBJ databases">
        <authorList>
            <person name="Kallberg Y."/>
            <person name="Tangrot J."/>
            <person name="Rosling A."/>
        </authorList>
    </citation>
    <scope>NUCLEOTIDE SEQUENCE</scope>
    <source>
        <strain evidence="1">MA461A</strain>
    </source>
</reference>
<comment type="caution">
    <text evidence="1">The sequence shown here is derived from an EMBL/GenBank/DDBJ whole genome shotgun (WGS) entry which is preliminary data.</text>
</comment>
<dbReference type="EMBL" id="CAJVQC010140400">
    <property type="protein sequence ID" value="CAG8843941.1"/>
    <property type="molecule type" value="Genomic_DNA"/>
</dbReference>
<proteinExistence type="predicted"/>
<protein>
    <submittedName>
        <fullName evidence="1">31129_t:CDS:1</fullName>
    </submittedName>
</protein>
<accession>A0ACA9SRD4</accession>
<evidence type="ECO:0000313" key="1">
    <source>
        <dbReference type="EMBL" id="CAG8843941.1"/>
    </source>
</evidence>
<name>A0ACA9SRD4_9GLOM</name>
<dbReference type="Proteomes" id="UP000789920">
    <property type="component" value="Unassembled WGS sequence"/>
</dbReference>
<keyword evidence="2" id="KW-1185">Reference proteome</keyword>
<evidence type="ECO:0000313" key="2">
    <source>
        <dbReference type="Proteomes" id="UP000789920"/>
    </source>
</evidence>
<feature type="non-terminal residue" evidence="1">
    <location>
        <position position="1"/>
    </location>
</feature>
<sequence>KVRKKAKKQRRQKENKASRPPPCPPNSFILYRKYQQSKIKKKHKNLTNANIFK</sequence>
<feature type="non-terminal residue" evidence="1">
    <location>
        <position position="53"/>
    </location>
</feature>
<gene>
    <name evidence="1" type="ORF">RPERSI_LOCUS32996</name>
</gene>
<organism evidence="1 2">
    <name type="scientific">Racocetra persica</name>
    <dbReference type="NCBI Taxonomy" id="160502"/>
    <lineage>
        <taxon>Eukaryota</taxon>
        <taxon>Fungi</taxon>
        <taxon>Fungi incertae sedis</taxon>
        <taxon>Mucoromycota</taxon>
        <taxon>Glomeromycotina</taxon>
        <taxon>Glomeromycetes</taxon>
        <taxon>Diversisporales</taxon>
        <taxon>Gigasporaceae</taxon>
        <taxon>Racocetra</taxon>
    </lineage>
</organism>